<organism evidence="1 2">
    <name type="scientific">Streptomyces spectabilis</name>
    <dbReference type="NCBI Taxonomy" id="68270"/>
    <lineage>
        <taxon>Bacteria</taxon>
        <taxon>Bacillati</taxon>
        <taxon>Actinomycetota</taxon>
        <taxon>Actinomycetes</taxon>
        <taxon>Kitasatosporales</taxon>
        <taxon>Streptomycetaceae</taxon>
        <taxon>Streptomyces</taxon>
    </lineage>
</organism>
<gene>
    <name evidence="1" type="ORF">FHS40_009075</name>
</gene>
<dbReference type="Proteomes" id="UP000549009">
    <property type="component" value="Unassembled WGS sequence"/>
</dbReference>
<sequence>MNVHLDARPRAFIRTHDWLTSFQLPPCAPSLNSVEGIWSLLRRLGQCNTAFTDPDHLTRVLHRRLREIQYRPNLIDGRLAATGLTLKKSPQQPQ</sequence>
<protein>
    <submittedName>
        <fullName evidence="1">Transposase</fullName>
    </submittedName>
</protein>
<keyword evidence="2" id="KW-1185">Reference proteome</keyword>
<proteinExistence type="predicted"/>
<reference evidence="1 2" key="1">
    <citation type="submission" date="2020-08" db="EMBL/GenBank/DDBJ databases">
        <title>Genomic Encyclopedia of Type Strains, Phase III (KMG-III): the genomes of soil and plant-associated and newly described type strains.</title>
        <authorList>
            <person name="Whitman W."/>
        </authorList>
    </citation>
    <scope>NUCLEOTIDE SEQUENCE [LARGE SCALE GENOMIC DNA]</scope>
    <source>
        <strain evidence="1 2">CECT 3146</strain>
    </source>
</reference>
<evidence type="ECO:0000313" key="1">
    <source>
        <dbReference type="EMBL" id="MBB5109945.1"/>
    </source>
</evidence>
<dbReference type="AlphaFoldDB" id="A0A7W8F0N9"/>
<comment type="caution">
    <text evidence="1">The sequence shown here is derived from an EMBL/GenBank/DDBJ whole genome shotgun (WGS) entry which is preliminary data.</text>
</comment>
<evidence type="ECO:0000313" key="2">
    <source>
        <dbReference type="Proteomes" id="UP000549009"/>
    </source>
</evidence>
<accession>A0A7W8F0N9</accession>
<dbReference type="EMBL" id="JACHJD010000048">
    <property type="protein sequence ID" value="MBB5109945.1"/>
    <property type="molecule type" value="Genomic_DNA"/>
</dbReference>
<name>A0A7W8F0N9_STRST</name>